<proteinExistence type="predicted"/>
<evidence type="ECO:0000313" key="1">
    <source>
        <dbReference type="EMBL" id="MFD1735379.1"/>
    </source>
</evidence>
<protein>
    <submittedName>
        <fullName evidence="1">Uncharacterized protein</fullName>
    </submittedName>
</protein>
<sequence>MFGLNGLYYFRRSDLMLKEYVKIIRIDDYGFNCKPYTSNSFINNPKLRGFHHSFEFINNEITDLLDISKTFEKSKLHKPAENDWNWSGCFCHLEEYDKQLFTDIGSMAMKKNHKINIAYLHKDAKIWVRNINHNEEIFYNSFLIRNNHEGQEYWREEDYSRFYNPRWVRMSVHLALERTRLWKYQNQGKPVPEHISEFFLMENQLKDLKSPTFFEKLSYAIKNLGRF</sequence>
<keyword evidence="2" id="KW-1185">Reference proteome</keyword>
<comment type="caution">
    <text evidence="1">The sequence shown here is derived from an EMBL/GenBank/DDBJ whole genome shotgun (WGS) entry which is preliminary data.</text>
</comment>
<gene>
    <name evidence="1" type="ORF">ACFSCX_02265</name>
</gene>
<reference evidence="2" key="1">
    <citation type="journal article" date="2019" name="Int. J. Syst. Evol. Microbiol.">
        <title>The Global Catalogue of Microorganisms (GCM) 10K type strain sequencing project: providing services to taxonomists for standard genome sequencing and annotation.</title>
        <authorList>
            <consortium name="The Broad Institute Genomics Platform"/>
            <consortium name="The Broad Institute Genome Sequencing Center for Infectious Disease"/>
            <person name="Wu L."/>
            <person name="Ma J."/>
        </authorList>
    </citation>
    <scope>NUCLEOTIDE SEQUENCE [LARGE SCALE GENOMIC DNA]</scope>
    <source>
        <strain evidence="2">CCUG 49339</strain>
    </source>
</reference>
<dbReference type="EMBL" id="JBHUEM010000003">
    <property type="protein sequence ID" value="MFD1735379.1"/>
    <property type="molecule type" value="Genomic_DNA"/>
</dbReference>
<dbReference type="Proteomes" id="UP001597214">
    <property type="component" value="Unassembled WGS sequence"/>
</dbReference>
<accession>A0ABW4LJS2</accession>
<name>A0ABW4LJS2_9BACI</name>
<organism evidence="1 2">
    <name type="scientific">Bacillus salitolerans</name>
    <dbReference type="NCBI Taxonomy" id="1437434"/>
    <lineage>
        <taxon>Bacteria</taxon>
        <taxon>Bacillati</taxon>
        <taxon>Bacillota</taxon>
        <taxon>Bacilli</taxon>
        <taxon>Bacillales</taxon>
        <taxon>Bacillaceae</taxon>
        <taxon>Bacillus</taxon>
    </lineage>
</organism>
<evidence type="ECO:0000313" key="2">
    <source>
        <dbReference type="Proteomes" id="UP001597214"/>
    </source>
</evidence>
<dbReference type="RefSeq" id="WP_377926480.1">
    <property type="nucleotide sequence ID" value="NZ_JBHUEM010000003.1"/>
</dbReference>